<keyword evidence="2" id="KW-0489">Methyltransferase</keyword>
<evidence type="ECO:0000256" key="1">
    <source>
        <dbReference type="ARBA" id="ARBA00004123"/>
    </source>
</evidence>
<dbReference type="PANTHER" id="PTHR43591">
    <property type="entry name" value="METHYLTRANSFERASE"/>
    <property type="match status" value="1"/>
</dbReference>
<dbReference type="Gene3D" id="3.40.50.150">
    <property type="entry name" value="Vaccinia Virus protein VP39"/>
    <property type="match status" value="1"/>
</dbReference>
<evidence type="ECO:0000256" key="8">
    <source>
        <dbReference type="ARBA" id="ARBA00038158"/>
    </source>
</evidence>
<evidence type="ECO:0000313" key="10">
    <source>
        <dbReference type="EMBL" id="KAK0383997.1"/>
    </source>
</evidence>
<dbReference type="CDD" id="cd02440">
    <property type="entry name" value="AdoMet_MTases"/>
    <property type="match status" value="1"/>
</dbReference>
<evidence type="ECO:0000256" key="3">
    <source>
        <dbReference type="ARBA" id="ARBA00022679"/>
    </source>
</evidence>
<comment type="similarity">
    <text evidence="8">Belongs to the methyltransferase superfamily. LaeA methyltransferase family.</text>
</comment>
<evidence type="ECO:0000256" key="2">
    <source>
        <dbReference type="ARBA" id="ARBA00022603"/>
    </source>
</evidence>
<reference evidence="10" key="1">
    <citation type="submission" date="2022-10" db="EMBL/GenBank/DDBJ databases">
        <title>Determination and structural analysis of whole genome sequence of Sarocladium strictum F4-1.</title>
        <authorList>
            <person name="Hu L."/>
            <person name="Jiang Y."/>
        </authorList>
    </citation>
    <scope>NUCLEOTIDE SEQUENCE</scope>
    <source>
        <strain evidence="10">F4-1</strain>
    </source>
</reference>
<dbReference type="SUPFAM" id="SSF53335">
    <property type="entry name" value="S-adenosyl-L-methionine-dependent methyltransferases"/>
    <property type="match status" value="1"/>
</dbReference>
<proteinExistence type="inferred from homology"/>
<organism evidence="10 11">
    <name type="scientific">Sarocladium strictum</name>
    <name type="common">Black bundle disease fungus</name>
    <name type="synonym">Acremonium strictum</name>
    <dbReference type="NCBI Taxonomy" id="5046"/>
    <lineage>
        <taxon>Eukaryota</taxon>
        <taxon>Fungi</taxon>
        <taxon>Dikarya</taxon>
        <taxon>Ascomycota</taxon>
        <taxon>Pezizomycotina</taxon>
        <taxon>Sordariomycetes</taxon>
        <taxon>Hypocreomycetidae</taxon>
        <taxon>Hypocreales</taxon>
        <taxon>Sarocladiaceae</taxon>
        <taxon>Sarocladium</taxon>
    </lineage>
</organism>
<comment type="subcellular location">
    <subcellularLocation>
        <location evidence="1">Nucleus</location>
    </subcellularLocation>
</comment>
<keyword evidence="6" id="KW-0804">Transcription</keyword>
<comment type="caution">
    <text evidence="10">The sequence shown here is derived from an EMBL/GenBank/DDBJ whole genome shotgun (WGS) entry which is preliminary data.</text>
</comment>
<evidence type="ECO:0000313" key="11">
    <source>
        <dbReference type="Proteomes" id="UP001175261"/>
    </source>
</evidence>
<dbReference type="InterPro" id="IPR029063">
    <property type="entry name" value="SAM-dependent_MTases_sf"/>
</dbReference>
<keyword evidence="4" id="KW-0949">S-adenosyl-L-methionine</keyword>
<evidence type="ECO:0008006" key="12">
    <source>
        <dbReference type="Google" id="ProtNLM"/>
    </source>
</evidence>
<evidence type="ECO:0000256" key="5">
    <source>
        <dbReference type="ARBA" id="ARBA00023015"/>
    </source>
</evidence>
<evidence type="ECO:0000256" key="4">
    <source>
        <dbReference type="ARBA" id="ARBA00022691"/>
    </source>
</evidence>
<evidence type="ECO:0000256" key="9">
    <source>
        <dbReference type="ARBA" id="ARBA00047870"/>
    </source>
</evidence>
<keyword evidence="7" id="KW-0539">Nucleus</keyword>
<gene>
    <name evidence="10" type="ORF">NLU13_8086</name>
</gene>
<keyword evidence="11" id="KW-1185">Reference proteome</keyword>
<evidence type="ECO:0000256" key="6">
    <source>
        <dbReference type="ARBA" id="ARBA00023163"/>
    </source>
</evidence>
<dbReference type="PANTHER" id="PTHR43591:SF30">
    <property type="entry name" value="PROTEIN-METHIONINE METHYLTRANSFERASE LAEA"/>
    <property type="match status" value="1"/>
</dbReference>
<accession>A0AA39GDA4</accession>
<sequence length="328" mass="38421">MSHIICPQLTCSLGRNGENSEQGVRYIKDGFWRYGRFYSSHKPLKYVFPIDADELNRLDLFHKFLTVAREGKLYRYALNTLGRVPKVLDLGTGTGIWAITVAEELPEGGVDVMAVDINQIQPELIPRGMTTIKFDIEEPAWDPLYRDCDLVHMRMLYGSIQTDLWPDMYRKAFDHLAPGSGYVEHVEMDWRPNWDDTEMPDNSSLKVWTDFFITGMEKFGRSVKVEPEETRHLMEQAGFVDFRQEVIKIYYNPWSTERQEREIGRWFNLGFCLALEAMSLLPMTEQLNETPERIRKLCSEVKKEICTLRWHPYCKLYVWTAKKPMPKA</sequence>
<protein>
    <recommendedName>
        <fullName evidence="12">Methyltransferase</fullName>
    </recommendedName>
</protein>
<dbReference type="Pfam" id="PF13489">
    <property type="entry name" value="Methyltransf_23"/>
    <property type="match status" value="1"/>
</dbReference>
<evidence type="ECO:0000256" key="7">
    <source>
        <dbReference type="ARBA" id="ARBA00023242"/>
    </source>
</evidence>
<dbReference type="GO" id="GO:0032259">
    <property type="term" value="P:methylation"/>
    <property type="evidence" value="ECO:0007669"/>
    <property type="project" value="UniProtKB-KW"/>
</dbReference>
<dbReference type="Proteomes" id="UP001175261">
    <property type="component" value="Unassembled WGS sequence"/>
</dbReference>
<dbReference type="GO" id="GO:0005634">
    <property type="term" value="C:nucleus"/>
    <property type="evidence" value="ECO:0007669"/>
    <property type="project" value="UniProtKB-SubCell"/>
</dbReference>
<dbReference type="GO" id="GO:0008168">
    <property type="term" value="F:methyltransferase activity"/>
    <property type="evidence" value="ECO:0007669"/>
    <property type="project" value="UniProtKB-KW"/>
</dbReference>
<comment type="catalytic activity">
    <reaction evidence="9">
        <text>L-methionyl-[protein] + S-adenosyl-L-methionine = S-methyl-L-methionyl-[protein] + S-adenosyl-L-homocysteine</text>
        <dbReference type="Rhea" id="RHEA:60560"/>
        <dbReference type="Rhea" id="RHEA-COMP:12313"/>
        <dbReference type="Rhea" id="RHEA-COMP:15592"/>
        <dbReference type="ChEBI" id="CHEBI:16044"/>
        <dbReference type="ChEBI" id="CHEBI:57856"/>
        <dbReference type="ChEBI" id="CHEBI:59789"/>
        <dbReference type="ChEBI" id="CHEBI:142742"/>
    </reaction>
    <physiologicalReaction direction="left-to-right" evidence="9">
        <dbReference type="Rhea" id="RHEA:60561"/>
    </physiologicalReaction>
</comment>
<dbReference type="AlphaFoldDB" id="A0AA39GDA4"/>
<keyword evidence="3" id="KW-0808">Transferase</keyword>
<keyword evidence="5" id="KW-0805">Transcription regulation</keyword>
<dbReference type="EMBL" id="JAPDFR010000008">
    <property type="protein sequence ID" value="KAK0383997.1"/>
    <property type="molecule type" value="Genomic_DNA"/>
</dbReference>
<name>A0AA39GDA4_SARSR</name>